<dbReference type="InterPro" id="IPR036869">
    <property type="entry name" value="J_dom_sf"/>
</dbReference>
<dbReference type="InterPro" id="IPR001623">
    <property type="entry name" value="DnaJ_domain"/>
</dbReference>
<dbReference type="OrthoDB" id="166297at2"/>
<evidence type="ECO:0000259" key="2">
    <source>
        <dbReference type="PROSITE" id="PS50076"/>
    </source>
</evidence>
<dbReference type="RefSeq" id="WP_137257038.1">
    <property type="nucleotide sequence ID" value="NZ_JBHSPQ010000003.1"/>
</dbReference>
<organism evidence="3 4">
    <name type="scientific">Kribbella jiaozuonensis</name>
    <dbReference type="NCBI Taxonomy" id="2575441"/>
    <lineage>
        <taxon>Bacteria</taxon>
        <taxon>Bacillati</taxon>
        <taxon>Actinomycetota</taxon>
        <taxon>Actinomycetes</taxon>
        <taxon>Propionibacteriales</taxon>
        <taxon>Kribbellaceae</taxon>
        <taxon>Kribbella</taxon>
    </lineage>
</organism>
<dbReference type="CDD" id="cd06257">
    <property type="entry name" value="DnaJ"/>
    <property type="match status" value="1"/>
</dbReference>
<keyword evidence="1" id="KW-0143">Chaperone</keyword>
<dbReference type="EMBL" id="SZPZ01000004">
    <property type="protein sequence ID" value="TKK76169.1"/>
    <property type="molecule type" value="Genomic_DNA"/>
</dbReference>
<accession>A0A4U3LLZ8</accession>
<dbReference type="SUPFAM" id="SSF46565">
    <property type="entry name" value="Chaperone J-domain"/>
    <property type="match status" value="1"/>
</dbReference>
<dbReference type="AlphaFoldDB" id="A0A4U3LLZ8"/>
<protein>
    <recommendedName>
        <fullName evidence="2">J domain-containing protein</fullName>
    </recommendedName>
</protein>
<keyword evidence="4" id="KW-1185">Reference proteome</keyword>
<dbReference type="GO" id="GO:0051082">
    <property type="term" value="F:unfolded protein binding"/>
    <property type="evidence" value="ECO:0007669"/>
    <property type="project" value="TreeGrafter"/>
</dbReference>
<dbReference type="SMART" id="SM00271">
    <property type="entry name" value="DnaJ"/>
    <property type="match status" value="1"/>
</dbReference>
<gene>
    <name evidence="3" type="ORF">FDA38_27535</name>
</gene>
<feature type="domain" description="J" evidence="2">
    <location>
        <begin position="12"/>
        <end position="76"/>
    </location>
</feature>
<dbReference type="Proteomes" id="UP000305836">
    <property type="component" value="Unassembled WGS sequence"/>
</dbReference>
<dbReference type="Pfam" id="PF00226">
    <property type="entry name" value="DnaJ"/>
    <property type="match status" value="1"/>
</dbReference>
<dbReference type="PRINTS" id="PR00625">
    <property type="entry name" value="JDOMAIN"/>
</dbReference>
<dbReference type="PANTHER" id="PTHR43096">
    <property type="entry name" value="DNAJ HOMOLOG 1, MITOCHONDRIAL-RELATED"/>
    <property type="match status" value="1"/>
</dbReference>
<evidence type="ECO:0000313" key="3">
    <source>
        <dbReference type="EMBL" id="TKK76169.1"/>
    </source>
</evidence>
<dbReference type="PROSITE" id="PS50076">
    <property type="entry name" value="DNAJ_2"/>
    <property type="match status" value="1"/>
</dbReference>
<sequence length="83" mass="9487">MTQPVTQRPDLDPYDVLGVTAEASDEDLDHAFRALIRQHTDTLSPGPDADQRLREILTAYTTLRDPVRRAAYDRILTEDHDVR</sequence>
<dbReference type="GO" id="GO:0042026">
    <property type="term" value="P:protein refolding"/>
    <property type="evidence" value="ECO:0007669"/>
    <property type="project" value="TreeGrafter"/>
</dbReference>
<evidence type="ECO:0000256" key="1">
    <source>
        <dbReference type="ARBA" id="ARBA00023186"/>
    </source>
</evidence>
<name>A0A4U3LLZ8_9ACTN</name>
<comment type="caution">
    <text evidence="3">The sequence shown here is derived from an EMBL/GenBank/DDBJ whole genome shotgun (WGS) entry which is preliminary data.</text>
</comment>
<dbReference type="PANTHER" id="PTHR43096:SF52">
    <property type="entry name" value="DNAJ HOMOLOG 1, MITOCHONDRIAL-RELATED"/>
    <property type="match status" value="1"/>
</dbReference>
<evidence type="ECO:0000313" key="4">
    <source>
        <dbReference type="Proteomes" id="UP000305836"/>
    </source>
</evidence>
<dbReference type="Gene3D" id="1.10.287.110">
    <property type="entry name" value="DnaJ domain"/>
    <property type="match status" value="1"/>
</dbReference>
<reference evidence="3 4" key="1">
    <citation type="submission" date="2019-04" db="EMBL/GenBank/DDBJ databases">
        <title>Kribbella sp. NEAU-THZ 27 nov., a novel actinomycete isolated from soil.</title>
        <authorList>
            <person name="Duan L."/>
        </authorList>
    </citation>
    <scope>NUCLEOTIDE SEQUENCE [LARGE SCALE GENOMIC DNA]</scope>
    <source>
        <strain evidence="4">NEAU-THZ27</strain>
    </source>
</reference>
<proteinExistence type="predicted"/>
<dbReference type="GO" id="GO:0005737">
    <property type="term" value="C:cytoplasm"/>
    <property type="evidence" value="ECO:0007669"/>
    <property type="project" value="TreeGrafter"/>
</dbReference>